<feature type="domain" description="N-acetyltransferase" evidence="3">
    <location>
        <begin position="69"/>
        <end position="222"/>
    </location>
</feature>
<dbReference type="Pfam" id="PF00583">
    <property type="entry name" value="Acetyltransf_1"/>
    <property type="match status" value="1"/>
</dbReference>
<organism evidence="4 5">
    <name type="scientific">Symbiochloris irregularis</name>
    <dbReference type="NCBI Taxonomy" id="706552"/>
    <lineage>
        <taxon>Eukaryota</taxon>
        <taxon>Viridiplantae</taxon>
        <taxon>Chlorophyta</taxon>
        <taxon>core chlorophytes</taxon>
        <taxon>Trebouxiophyceae</taxon>
        <taxon>Trebouxiales</taxon>
        <taxon>Trebouxiaceae</taxon>
        <taxon>Symbiochloris</taxon>
    </lineage>
</organism>
<reference evidence="4 5" key="1">
    <citation type="journal article" date="2024" name="Nat. Commun.">
        <title>Phylogenomics reveals the evolutionary origins of lichenization in chlorophyte algae.</title>
        <authorList>
            <person name="Puginier C."/>
            <person name="Libourel C."/>
            <person name="Otte J."/>
            <person name="Skaloud P."/>
            <person name="Haon M."/>
            <person name="Grisel S."/>
            <person name="Petersen M."/>
            <person name="Berrin J.G."/>
            <person name="Delaux P.M."/>
            <person name="Dal Grande F."/>
            <person name="Keller J."/>
        </authorList>
    </citation>
    <scope>NUCLEOTIDE SEQUENCE [LARGE SCALE GENOMIC DNA]</scope>
    <source>
        <strain evidence="4 5">SAG 2036</strain>
    </source>
</reference>
<dbReference type="InterPro" id="IPR045039">
    <property type="entry name" value="NSI-like"/>
</dbReference>
<dbReference type="InterPro" id="IPR000182">
    <property type="entry name" value="GNAT_dom"/>
</dbReference>
<dbReference type="AlphaFoldDB" id="A0AAW1NRZ4"/>
<dbReference type="PANTHER" id="PTHR43626:SF4">
    <property type="entry name" value="GCN5-RELATED N-ACETYLTRANSFERASE 2, CHLOROPLASTIC"/>
    <property type="match status" value="1"/>
</dbReference>
<evidence type="ECO:0000259" key="3">
    <source>
        <dbReference type="PROSITE" id="PS51186"/>
    </source>
</evidence>
<dbReference type="Proteomes" id="UP001465755">
    <property type="component" value="Unassembled WGS sequence"/>
</dbReference>
<evidence type="ECO:0000313" key="4">
    <source>
        <dbReference type="EMBL" id="KAK9795520.1"/>
    </source>
</evidence>
<dbReference type="InterPro" id="IPR016181">
    <property type="entry name" value="Acyl_CoA_acyltransferase"/>
</dbReference>
<evidence type="ECO:0000256" key="2">
    <source>
        <dbReference type="ARBA" id="ARBA00023315"/>
    </source>
</evidence>
<name>A0AAW1NRZ4_9CHLO</name>
<dbReference type="CDD" id="cd04301">
    <property type="entry name" value="NAT_SF"/>
    <property type="match status" value="1"/>
</dbReference>
<evidence type="ECO:0000256" key="1">
    <source>
        <dbReference type="ARBA" id="ARBA00022679"/>
    </source>
</evidence>
<accession>A0AAW1NRZ4</accession>
<dbReference type="PANTHER" id="PTHR43626">
    <property type="entry name" value="ACYL-COA N-ACYLTRANSFERASE"/>
    <property type="match status" value="1"/>
</dbReference>
<gene>
    <name evidence="4" type="ORF">WJX73_005810</name>
</gene>
<keyword evidence="1" id="KW-0808">Transferase</keyword>
<dbReference type="Gene3D" id="3.40.630.30">
    <property type="match status" value="1"/>
</dbReference>
<protein>
    <recommendedName>
        <fullName evidence="3">N-acetyltransferase domain-containing protein</fullName>
    </recommendedName>
</protein>
<keyword evidence="2" id="KW-0012">Acyltransferase</keyword>
<evidence type="ECO:0000313" key="5">
    <source>
        <dbReference type="Proteomes" id="UP001465755"/>
    </source>
</evidence>
<keyword evidence="5" id="KW-1185">Reference proteome</keyword>
<dbReference type="GO" id="GO:0008080">
    <property type="term" value="F:N-acetyltransferase activity"/>
    <property type="evidence" value="ECO:0007669"/>
    <property type="project" value="InterPro"/>
</dbReference>
<dbReference type="PROSITE" id="PS51186">
    <property type="entry name" value="GNAT"/>
    <property type="match status" value="1"/>
</dbReference>
<proteinExistence type="predicted"/>
<comment type="caution">
    <text evidence="4">The sequence shown here is derived from an EMBL/GenBank/DDBJ whole genome shotgun (WGS) entry which is preliminary data.</text>
</comment>
<dbReference type="EMBL" id="JALJOQ010000128">
    <property type="protein sequence ID" value="KAK9795520.1"/>
    <property type="molecule type" value="Genomic_DNA"/>
</dbReference>
<dbReference type="GO" id="GO:0005737">
    <property type="term" value="C:cytoplasm"/>
    <property type="evidence" value="ECO:0007669"/>
    <property type="project" value="TreeGrafter"/>
</dbReference>
<dbReference type="SUPFAM" id="SSF55729">
    <property type="entry name" value="Acyl-CoA N-acyltransferases (Nat)"/>
    <property type="match status" value="1"/>
</dbReference>
<sequence>MDLAHQAGRIHCSTNLADLPYLRYVGTRSTGAATDGICYRKALWGAVEREQLVVPLITKPDEVFEKQGLEFVYDTDQLAVEELIELFQKVGFPKRNAESLTKALDASHKLIWIRHAKQTRWARLGQLLGFARATSDKAVSATIWDVAVNPLWQRGGLGRGLVERLVAALVEDGVNAVTLYAEPNVVRMYEKLGFLQDPSKVQGLSFQRSSPAGAALVASCKA</sequence>